<name>A0A8H4VID7_9AGAR</name>
<proteinExistence type="predicted"/>
<evidence type="ECO:0000313" key="2">
    <source>
        <dbReference type="Proteomes" id="UP000521872"/>
    </source>
</evidence>
<dbReference type="EMBL" id="JAACJL010000058">
    <property type="protein sequence ID" value="KAF4610647.1"/>
    <property type="molecule type" value="Genomic_DNA"/>
</dbReference>
<dbReference type="Proteomes" id="UP000521872">
    <property type="component" value="Unassembled WGS sequence"/>
</dbReference>
<accession>A0A8H4VID7</accession>
<evidence type="ECO:0000313" key="1">
    <source>
        <dbReference type="EMBL" id="KAF4610647.1"/>
    </source>
</evidence>
<sequence>MLCIRRRDSSHRDEVIEIPEEILDLIMDKLYVVKALVDESPSSQSQDRAEGRSAVRTCLFVSKVFRHYALPRLYHRVIISNESLGRANSRISLLHQVIKPLSFRSTLGGVGPYIKQIIFQFAPNAMEYEDLMTRPLQLHMHTTVDHELDEFFSKRELAMVINELRQKEYGVRSFALDLSATVRGQRWPKFSDMLQKAIRRLILSPHLKSLTIRGVAYLPPDFLEGSTISDVRLQAFSDDYVNFLHGRFAAEWVMRVPSNLEKLYTDNTYRYDDPTSLKVLTVHVGLARFPMTEGIVKASAISLDHLNLTYYDNPEVFLKLHPTFRIDMMPNLKSFTYNQGRGINHMAPCRPLNLFHHILDTAESMGRLEILNIQAVFIPQSSNENEGHVEDDPGWEKLDILLSGVKYPALQRVKITTSLHPLLLGDPVGVSLKEGEPFPRIADAIVRKSFPCLSKTNFLLLTVRRF</sequence>
<keyword evidence="2" id="KW-1185">Reference proteome</keyword>
<protein>
    <submittedName>
        <fullName evidence="1">Uncharacterized protein</fullName>
    </submittedName>
</protein>
<comment type="caution">
    <text evidence="1">The sequence shown here is derived from an EMBL/GenBank/DDBJ whole genome shotgun (WGS) entry which is preliminary data.</text>
</comment>
<reference evidence="1 2" key="1">
    <citation type="submission" date="2019-12" db="EMBL/GenBank/DDBJ databases">
        <authorList>
            <person name="Floudas D."/>
            <person name="Bentzer J."/>
            <person name="Ahren D."/>
            <person name="Johansson T."/>
            <person name="Persson P."/>
            <person name="Tunlid A."/>
        </authorList>
    </citation>
    <scope>NUCLEOTIDE SEQUENCE [LARGE SCALE GENOMIC DNA]</scope>
    <source>
        <strain evidence="1 2">CBS 102.39</strain>
    </source>
</reference>
<organism evidence="1 2">
    <name type="scientific">Agrocybe pediades</name>
    <dbReference type="NCBI Taxonomy" id="84607"/>
    <lineage>
        <taxon>Eukaryota</taxon>
        <taxon>Fungi</taxon>
        <taxon>Dikarya</taxon>
        <taxon>Basidiomycota</taxon>
        <taxon>Agaricomycotina</taxon>
        <taxon>Agaricomycetes</taxon>
        <taxon>Agaricomycetidae</taxon>
        <taxon>Agaricales</taxon>
        <taxon>Agaricineae</taxon>
        <taxon>Strophariaceae</taxon>
        <taxon>Agrocybe</taxon>
    </lineage>
</organism>
<gene>
    <name evidence="1" type="ORF">D9613_007167</name>
</gene>
<dbReference type="AlphaFoldDB" id="A0A8H4VID7"/>